<dbReference type="Gene3D" id="2.60.40.60">
    <property type="entry name" value="Cadherins"/>
    <property type="match status" value="7"/>
</dbReference>
<keyword evidence="11" id="KW-0965">Cell junction</keyword>
<dbReference type="GO" id="GO:0016342">
    <property type="term" value="C:catenin complex"/>
    <property type="evidence" value="ECO:0007669"/>
    <property type="project" value="TreeGrafter"/>
</dbReference>
<keyword evidence="13" id="KW-0472">Membrane</keyword>
<dbReference type="EMBL" id="JAFIRN010000008">
    <property type="protein sequence ID" value="KAG5844064.1"/>
    <property type="molecule type" value="Genomic_DNA"/>
</dbReference>
<evidence type="ECO:0000256" key="11">
    <source>
        <dbReference type="ARBA" id="ARBA00022949"/>
    </source>
</evidence>
<dbReference type="GO" id="GO:0034332">
    <property type="term" value="P:adherens junction organization"/>
    <property type="evidence" value="ECO:0007669"/>
    <property type="project" value="TreeGrafter"/>
</dbReference>
<keyword evidence="10" id="KW-0130">Cell adhesion</keyword>
<keyword evidence="5" id="KW-0812">Transmembrane</keyword>
<keyword evidence="8" id="KW-0221">Differentiation</keyword>
<evidence type="ECO:0000256" key="9">
    <source>
        <dbReference type="ARBA" id="ARBA00022837"/>
    </source>
</evidence>
<evidence type="ECO:0000256" key="8">
    <source>
        <dbReference type="ARBA" id="ARBA00022782"/>
    </source>
</evidence>
<accession>A0A9D3RUJ0</accession>
<feature type="domain" description="Cadherin" evidence="20">
    <location>
        <begin position="37"/>
        <end position="149"/>
    </location>
</feature>
<dbReference type="Proteomes" id="UP001044222">
    <property type="component" value="Chromosome 8"/>
</dbReference>
<dbReference type="GO" id="GO:0030154">
    <property type="term" value="P:cell differentiation"/>
    <property type="evidence" value="ECO:0007669"/>
    <property type="project" value="UniProtKB-KW"/>
</dbReference>
<dbReference type="FunFam" id="2.60.40.60:FF:000101">
    <property type="entry name" value="FAT atypical cadherin 4"/>
    <property type="match status" value="1"/>
</dbReference>
<keyword evidence="12" id="KW-1133">Transmembrane helix</keyword>
<gene>
    <name evidence="21" type="ORF">ANANG_G00157470</name>
</gene>
<dbReference type="CDD" id="cd11304">
    <property type="entry name" value="Cadherin_repeat"/>
    <property type="match status" value="7"/>
</dbReference>
<evidence type="ECO:0000313" key="21">
    <source>
        <dbReference type="EMBL" id="KAG5844064.1"/>
    </source>
</evidence>
<dbReference type="GO" id="GO:0008013">
    <property type="term" value="F:beta-catenin binding"/>
    <property type="evidence" value="ECO:0007669"/>
    <property type="project" value="TreeGrafter"/>
</dbReference>
<evidence type="ECO:0000256" key="19">
    <source>
        <dbReference type="PROSITE-ProRule" id="PRU00043"/>
    </source>
</evidence>
<dbReference type="FunFam" id="2.60.40.60:FF:000094">
    <property type="entry name" value="protocadherin gamma-C4 isoform X2"/>
    <property type="match status" value="1"/>
</dbReference>
<feature type="domain" description="Cadherin" evidence="20">
    <location>
        <begin position="276"/>
        <end position="380"/>
    </location>
</feature>
<dbReference type="AlphaFoldDB" id="A0A9D3RUJ0"/>
<protein>
    <recommendedName>
        <fullName evidence="18">Cadherin-related family member 2</fullName>
    </recommendedName>
</protein>
<evidence type="ECO:0000259" key="20">
    <source>
        <dbReference type="PROSITE" id="PS50268"/>
    </source>
</evidence>
<comment type="subunit">
    <text evidence="17">Part of the IMAC/intermicrovillar adhesion complex/intermicrovillar tip-link complex composed of ANKS4B, MYO7B, USH1C, CDHR2 and CDHR5. Interacts with MAST2. Interacts (via cytoplasmic domain) with USH1C and MYO7B; required for proper localization of CDHR2 to microvilli tips and its function in brush border differentiation.</text>
</comment>
<evidence type="ECO:0000313" key="22">
    <source>
        <dbReference type="Proteomes" id="UP001044222"/>
    </source>
</evidence>
<dbReference type="PRINTS" id="PR00205">
    <property type="entry name" value="CADHERIN"/>
</dbReference>
<feature type="domain" description="Cadherin" evidence="20">
    <location>
        <begin position="492"/>
        <end position="604"/>
    </location>
</feature>
<dbReference type="GO" id="GO:0016477">
    <property type="term" value="P:cell migration"/>
    <property type="evidence" value="ECO:0007669"/>
    <property type="project" value="TreeGrafter"/>
</dbReference>
<evidence type="ECO:0000256" key="18">
    <source>
        <dbReference type="ARBA" id="ARBA00067497"/>
    </source>
</evidence>
<evidence type="ECO:0000256" key="6">
    <source>
        <dbReference type="ARBA" id="ARBA00022729"/>
    </source>
</evidence>
<evidence type="ECO:0000256" key="5">
    <source>
        <dbReference type="ARBA" id="ARBA00022692"/>
    </source>
</evidence>
<keyword evidence="7" id="KW-0677">Repeat</keyword>
<dbReference type="GO" id="GO:0045296">
    <property type="term" value="F:cadherin binding"/>
    <property type="evidence" value="ECO:0007669"/>
    <property type="project" value="TreeGrafter"/>
</dbReference>
<feature type="domain" description="Cadherin" evidence="20">
    <location>
        <begin position="171"/>
        <end position="275"/>
    </location>
</feature>
<dbReference type="InterPro" id="IPR002126">
    <property type="entry name" value="Cadherin-like_dom"/>
</dbReference>
<evidence type="ECO:0000256" key="15">
    <source>
        <dbReference type="ARBA" id="ARBA00059631"/>
    </source>
</evidence>
<keyword evidence="3" id="KW-1003">Cell membrane</keyword>
<evidence type="ECO:0000256" key="14">
    <source>
        <dbReference type="ARBA" id="ARBA00023273"/>
    </source>
</evidence>
<evidence type="ECO:0000256" key="16">
    <source>
        <dbReference type="ARBA" id="ARBA00060382"/>
    </source>
</evidence>
<comment type="subcellular location">
    <subcellularLocation>
        <location evidence="1">Apical cell membrane</location>
        <topology evidence="1">Single-pass type I membrane protein</topology>
    </subcellularLocation>
    <subcellularLocation>
        <location evidence="2">Cell junction</location>
    </subcellularLocation>
    <subcellularLocation>
        <location evidence="16">Cell projection</location>
        <location evidence="16">Microvillus membrane</location>
        <topology evidence="16">Single-pass type I membrane protein</topology>
    </subcellularLocation>
</comment>
<keyword evidence="14" id="KW-0966">Cell projection</keyword>
<comment type="caution">
    <text evidence="21">The sequence shown here is derived from an EMBL/GenBank/DDBJ whole genome shotgun (WGS) entry which is preliminary data.</text>
</comment>
<organism evidence="21 22">
    <name type="scientific">Anguilla anguilla</name>
    <name type="common">European freshwater eel</name>
    <name type="synonym">Muraena anguilla</name>
    <dbReference type="NCBI Taxonomy" id="7936"/>
    <lineage>
        <taxon>Eukaryota</taxon>
        <taxon>Metazoa</taxon>
        <taxon>Chordata</taxon>
        <taxon>Craniata</taxon>
        <taxon>Vertebrata</taxon>
        <taxon>Euteleostomi</taxon>
        <taxon>Actinopterygii</taxon>
        <taxon>Neopterygii</taxon>
        <taxon>Teleostei</taxon>
        <taxon>Anguilliformes</taxon>
        <taxon>Anguillidae</taxon>
        <taxon>Anguilla</taxon>
    </lineage>
</organism>
<reference evidence="21" key="1">
    <citation type="submission" date="2021-01" db="EMBL/GenBank/DDBJ databases">
        <title>A chromosome-scale assembly of European eel, Anguilla anguilla.</title>
        <authorList>
            <person name="Henkel C."/>
            <person name="Jong-Raadsen S.A."/>
            <person name="Dufour S."/>
            <person name="Weltzien F.-A."/>
            <person name="Palstra A.P."/>
            <person name="Pelster B."/>
            <person name="Spaink H.P."/>
            <person name="Van Den Thillart G.E."/>
            <person name="Jansen H."/>
            <person name="Zahm M."/>
            <person name="Klopp C."/>
            <person name="Cedric C."/>
            <person name="Louis A."/>
            <person name="Berthelot C."/>
            <person name="Parey E."/>
            <person name="Roest Crollius H."/>
            <person name="Montfort J."/>
            <person name="Robinson-Rechavi M."/>
            <person name="Bucao C."/>
            <person name="Bouchez O."/>
            <person name="Gislard M."/>
            <person name="Lluch J."/>
            <person name="Milhes M."/>
            <person name="Lampietro C."/>
            <person name="Lopez Roques C."/>
            <person name="Donnadieu C."/>
            <person name="Braasch I."/>
            <person name="Desvignes T."/>
            <person name="Postlethwait J."/>
            <person name="Bobe J."/>
            <person name="Guiguen Y."/>
            <person name="Dirks R."/>
        </authorList>
    </citation>
    <scope>NUCLEOTIDE SEQUENCE</scope>
    <source>
        <strain evidence="21">Tag_6206</strain>
        <tissue evidence="21">Liver</tissue>
    </source>
</reference>
<evidence type="ECO:0000256" key="13">
    <source>
        <dbReference type="ARBA" id="ARBA00023136"/>
    </source>
</evidence>
<feature type="domain" description="Cadherin" evidence="20">
    <location>
        <begin position="604"/>
        <end position="720"/>
    </location>
</feature>
<dbReference type="SUPFAM" id="SSF49313">
    <property type="entry name" value="Cadherin-like"/>
    <property type="match status" value="7"/>
</dbReference>
<dbReference type="GO" id="GO:0005509">
    <property type="term" value="F:calcium ion binding"/>
    <property type="evidence" value="ECO:0007669"/>
    <property type="project" value="UniProtKB-UniRule"/>
</dbReference>
<dbReference type="GO" id="GO:0016339">
    <property type="term" value="P:calcium-dependent cell-cell adhesion via plasma membrane cell adhesion molecules"/>
    <property type="evidence" value="ECO:0007669"/>
    <property type="project" value="TreeGrafter"/>
</dbReference>
<dbReference type="FunFam" id="2.60.40.60:FF:000168">
    <property type="entry name" value="Cadherin-related family member 2"/>
    <property type="match status" value="1"/>
</dbReference>
<dbReference type="GO" id="GO:0044331">
    <property type="term" value="P:cell-cell adhesion mediated by cadherin"/>
    <property type="evidence" value="ECO:0007669"/>
    <property type="project" value="TreeGrafter"/>
</dbReference>
<comment type="function">
    <text evidence="15">Intermicrovillar adhesion molecule that forms, via its extracellular domain, calcium-dependent heterophilic complexes with CDHR5 on adjacent microvilli. Thereby, controls the packing of microvilli at the apical membrane of epithelial cells. Through its cytoplasmic domain, interacts with microvillus cytoplasmic proteins to form the intermicrovillar adhesion complex/IMAC. This complex plays a central role in microvilli and epithelial brush border differentiation. May also play a role in cell-cell adhesion and contact inhibition in epithelial cells.</text>
</comment>
<evidence type="ECO:0000256" key="17">
    <source>
        <dbReference type="ARBA" id="ARBA00064960"/>
    </source>
</evidence>
<dbReference type="InterPro" id="IPR039808">
    <property type="entry name" value="Cadherin"/>
</dbReference>
<dbReference type="GO" id="GO:0016324">
    <property type="term" value="C:apical plasma membrane"/>
    <property type="evidence" value="ECO:0007669"/>
    <property type="project" value="UniProtKB-SubCell"/>
</dbReference>
<dbReference type="GO" id="GO:0000902">
    <property type="term" value="P:cell morphogenesis"/>
    <property type="evidence" value="ECO:0007669"/>
    <property type="project" value="TreeGrafter"/>
</dbReference>
<keyword evidence="9 19" id="KW-0106">Calcium</keyword>
<dbReference type="GO" id="GO:0005912">
    <property type="term" value="C:adherens junction"/>
    <property type="evidence" value="ECO:0007669"/>
    <property type="project" value="TreeGrafter"/>
</dbReference>
<keyword evidence="6" id="KW-0732">Signal</keyword>
<sequence length="795" mass="88766">MHRDGGGPLWHSHVFQSSVAFAFITVIDVPDLVPQFLNVPYSVTVNEHTTVGQTVFQVQAIDPDTGVNDKIRFKIQNSNVPDLFEIDEESGNILVKTIFDREDLLYMNAVVKLQVLASETKPNVYGTISNTTTDVQINIGDINDNKPRFYNCQPECNFKEEVRHFRGITNEQSSVGVPVGDLNIIARDLDEGVNSRFELHLQGPDKDAFSVSPPWAISSSPVQIFIRNPSDVDYEKKKTMIVEIVAIDTSKTADCCSTAVVTIQIKDINDNNPAFKNETYYLEVDEHSRTGKVVATITAIDPDTEDVGKITYRLLPESILKYFDVNPKSGRIKVKNNRLLDREVRAVYSATLQAIDSAENMGTTVLEITLNDINDKIPTMARDSYIGFVKEESNAELQLQIQAFDGDEPGTDNSEIKYKIEKSHFSGNFSINARTGLLKNKGPLDRESIEATANGVIQLNVTASDMGHPSLSSWVTVTINVEDMNDNTPTFKSPSYEFYVSESEKGIFVGSVFAHDMDQTEMNNRISFRIADGSFGNFLIIAYSKGKDQGYMGNITVDPDIALDYEQHRMSYNLKIEATDLGQKSDVVLVTVNVMDVNDECPTFPHVMIMNVKENTTGLGEVGHIVGVDVDTNHSLIYKLLTSSCRCSGIMGPCEEEWFKLETTGAVVVNEKFVIDYEMCDQVQMEVQAVDVFTEKGENHSIPEKLTIYIDDINDNIPRFIISETLFVVVTEGTEKGTEVARVAANDLDSGKNMKIKFEVLAVEIIYADNRRESMGKIFYAETTTRTNDYLGTIR</sequence>
<dbReference type="PROSITE" id="PS00232">
    <property type="entry name" value="CADHERIN_1"/>
    <property type="match status" value="3"/>
</dbReference>
<dbReference type="FunFam" id="2.60.40.60:FF:000098">
    <property type="entry name" value="cadherin-23 isoform X1"/>
    <property type="match status" value="1"/>
</dbReference>
<dbReference type="GO" id="GO:0031528">
    <property type="term" value="C:microvillus membrane"/>
    <property type="evidence" value="ECO:0007669"/>
    <property type="project" value="UniProtKB-SubCell"/>
</dbReference>
<dbReference type="PROSITE" id="PS50268">
    <property type="entry name" value="CADHERIN_2"/>
    <property type="match status" value="6"/>
</dbReference>
<keyword evidence="22" id="KW-1185">Reference proteome</keyword>
<dbReference type="SMART" id="SM00112">
    <property type="entry name" value="CA"/>
    <property type="match status" value="6"/>
</dbReference>
<evidence type="ECO:0000256" key="10">
    <source>
        <dbReference type="ARBA" id="ARBA00022889"/>
    </source>
</evidence>
<keyword evidence="4" id="KW-0597">Phosphoprotein</keyword>
<name>A0A9D3RUJ0_ANGAN</name>
<evidence type="ECO:0000256" key="4">
    <source>
        <dbReference type="ARBA" id="ARBA00022553"/>
    </source>
</evidence>
<dbReference type="GO" id="GO:0060429">
    <property type="term" value="P:epithelium development"/>
    <property type="evidence" value="ECO:0007669"/>
    <property type="project" value="UniProtKB-ARBA"/>
</dbReference>
<evidence type="ECO:0000256" key="2">
    <source>
        <dbReference type="ARBA" id="ARBA00004282"/>
    </source>
</evidence>
<evidence type="ECO:0000256" key="7">
    <source>
        <dbReference type="ARBA" id="ARBA00022737"/>
    </source>
</evidence>
<evidence type="ECO:0000256" key="3">
    <source>
        <dbReference type="ARBA" id="ARBA00022475"/>
    </source>
</evidence>
<evidence type="ECO:0000256" key="12">
    <source>
        <dbReference type="ARBA" id="ARBA00022989"/>
    </source>
</evidence>
<dbReference type="Pfam" id="PF00028">
    <property type="entry name" value="Cadherin"/>
    <property type="match status" value="4"/>
</dbReference>
<feature type="domain" description="Cadherin" evidence="20">
    <location>
        <begin position="381"/>
        <end position="491"/>
    </location>
</feature>
<dbReference type="GO" id="GO:0007043">
    <property type="term" value="P:cell-cell junction assembly"/>
    <property type="evidence" value="ECO:0007669"/>
    <property type="project" value="TreeGrafter"/>
</dbReference>
<dbReference type="PANTHER" id="PTHR24027">
    <property type="entry name" value="CADHERIN-23"/>
    <property type="match status" value="1"/>
</dbReference>
<dbReference type="GO" id="GO:0007156">
    <property type="term" value="P:homophilic cell adhesion via plasma membrane adhesion molecules"/>
    <property type="evidence" value="ECO:0007669"/>
    <property type="project" value="InterPro"/>
</dbReference>
<dbReference type="InterPro" id="IPR015919">
    <property type="entry name" value="Cadherin-like_sf"/>
</dbReference>
<dbReference type="InterPro" id="IPR020894">
    <property type="entry name" value="Cadherin_CS"/>
</dbReference>
<proteinExistence type="predicted"/>
<evidence type="ECO:0000256" key="1">
    <source>
        <dbReference type="ARBA" id="ARBA00004247"/>
    </source>
</evidence>
<dbReference type="PANTHER" id="PTHR24027:SF411">
    <property type="entry name" value="CADHERIN DOMAIN-CONTAINING PROTEIN"/>
    <property type="match status" value="1"/>
</dbReference>